<keyword evidence="7" id="KW-1185">Reference proteome</keyword>
<proteinExistence type="predicted"/>
<name>A0A139AYN5_GONPJ</name>
<evidence type="ECO:0000256" key="3">
    <source>
        <dbReference type="PROSITE-ProRule" id="PRU00192"/>
    </source>
</evidence>
<dbReference type="SUPFAM" id="SSF48403">
    <property type="entry name" value="Ankyrin repeat"/>
    <property type="match status" value="1"/>
</dbReference>
<accession>A0A139AYN5</accession>
<dbReference type="Gene3D" id="1.25.40.20">
    <property type="entry name" value="Ankyrin repeat-containing domain"/>
    <property type="match status" value="1"/>
</dbReference>
<sequence>MSVLGPSEGPNGLLIGGTERGSFELVEQALREGADPNRAQKRVTLNVTLPYHGVRTDVKFMETPLCLAIRSGRVDLVRFLLEAGADPNRNLHWLTAYYHLRWGAAEWENERWFDHESRKFDSHLDFSLLAGLWDFSPPGANVVISNPSSRDHVRERITLTPKLEIVSLLLFHGGKINLPTVVLARALATGKDRWGVQFEPDSQPLAVIAEHARQRSQSGNSHQLDDETIATLVNGSVVIADEHVNGKQVDDSSDAEYQVAPYATIDLTDGPGSIPHSNDNHIVEELANRVDGLSQQMKQISTLAEKLDDLRQLVLNSQSYHNGASDGMLIDRDDDGPHSDISHQISSLSIRLEALESHQHHLAEALHARLDAVHNSAEHAARRVDDILSDNGRRQGGSESSDDVRVILDEVQTKLDALIEAHIRAQAAAKKGEHGGTSTVAPPAHDYTRGINTVLEMLEKQDSHLQTVGRLLDTVESQDRSVDAVNHRIGELSGQVEQALGTLSEALASFHQRSSPATDFVDLQNAVSLNATVINEQRSSIDEKDRRINDLHQLVLDMRTRIAELEEEKSNRELEIALSHTRRAVPNLESSAKAATQKTERELQLAVEYLKSQLVVRSSSGKVEGKHLSRTPPLPVRRTLHCVVSYEPQRVDEIKLSIGDEIFVLFSFIDGWCAGTNKTGAAQSGVFPLACLSDVESVGSHSTIGPRTESLPHSPPTV</sequence>
<dbReference type="InterPro" id="IPR036028">
    <property type="entry name" value="SH3-like_dom_sf"/>
</dbReference>
<feature type="coiled-coil region" evidence="4">
    <location>
        <begin position="283"/>
        <end position="313"/>
    </location>
</feature>
<dbReference type="AlphaFoldDB" id="A0A139AYN5"/>
<evidence type="ECO:0000313" key="7">
    <source>
        <dbReference type="Proteomes" id="UP000070544"/>
    </source>
</evidence>
<feature type="domain" description="SH3" evidence="5">
    <location>
        <begin position="635"/>
        <end position="697"/>
    </location>
</feature>
<dbReference type="PROSITE" id="PS50297">
    <property type="entry name" value="ANK_REP_REGION"/>
    <property type="match status" value="1"/>
</dbReference>
<dbReference type="Pfam" id="PF00023">
    <property type="entry name" value="Ank"/>
    <property type="match status" value="1"/>
</dbReference>
<gene>
    <name evidence="6" type="ORF">M427DRAFT_130536</name>
</gene>
<dbReference type="Proteomes" id="UP000070544">
    <property type="component" value="Unassembled WGS sequence"/>
</dbReference>
<feature type="repeat" description="ANK" evidence="2">
    <location>
        <begin position="60"/>
        <end position="92"/>
    </location>
</feature>
<evidence type="ECO:0000256" key="4">
    <source>
        <dbReference type="SAM" id="Coils"/>
    </source>
</evidence>
<dbReference type="InterPro" id="IPR036770">
    <property type="entry name" value="Ankyrin_rpt-contain_sf"/>
</dbReference>
<dbReference type="Gene3D" id="2.30.30.40">
    <property type="entry name" value="SH3 Domains"/>
    <property type="match status" value="1"/>
</dbReference>
<dbReference type="PROSITE" id="PS50088">
    <property type="entry name" value="ANK_REPEAT"/>
    <property type="match status" value="1"/>
</dbReference>
<organism evidence="6 7">
    <name type="scientific">Gonapodya prolifera (strain JEL478)</name>
    <name type="common">Monoblepharis prolifera</name>
    <dbReference type="NCBI Taxonomy" id="1344416"/>
    <lineage>
        <taxon>Eukaryota</taxon>
        <taxon>Fungi</taxon>
        <taxon>Fungi incertae sedis</taxon>
        <taxon>Chytridiomycota</taxon>
        <taxon>Chytridiomycota incertae sedis</taxon>
        <taxon>Monoblepharidomycetes</taxon>
        <taxon>Monoblepharidales</taxon>
        <taxon>Gonapodyaceae</taxon>
        <taxon>Gonapodya</taxon>
    </lineage>
</organism>
<dbReference type="OrthoDB" id="5340910at2759"/>
<dbReference type="InterPro" id="IPR001452">
    <property type="entry name" value="SH3_domain"/>
</dbReference>
<dbReference type="PROSITE" id="PS50002">
    <property type="entry name" value="SH3"/>
    <property type="match status" value="1"/>
</dbReference>
<reference evidence="6 7" key="1">
    <citation type="journal article" date="2015" name="Genome Biol. Evol.">
        <title>Phylogenomic analyses indicate that early fungi evolved digesting cell walls of algal ancestors of land plants.</title>
        <authorList>
            <person name="Chang Y."/>
            <person name="Wang S."/>
            <person name="Sekimoto S."/>
            <person name="Aerts A.L."/>
            <person name="Choi C."/>
            <person name="Clum A."/>
            <person name="LaButti K.M."/>
            <person name="Lindquist E.A."/>
            <person name="Yee Ngan C."/>
            <person name="Ohm R.A."/>
            <person name="Salamov A.A."/>
            <person name="Grigoriev I.V."/>
            <person name="Spatafora J.W."/>
            <person name="Berbee M.L."/>
        </authorList>
    </citation>
    <scope>NUCLEOTIDE SEQUENCE [LARGE SCALE GENOMIC DNA]</scope>
    <source>
        <strain evidence="6 7">JEL478</strain>
    </source>
</reference>
<protein>
    <recommendedName>
        <fullName evidence="5">SH3 domain-containing protein</fullName>
    </recommendedName>
</protein>
<evidence type="ECO:0000256" key="1">
    <source>
        <dbReference type="ARBA" id="ARBA00022443"/>
    </source>
</evidence>
<evidence type="ECO:0000259" key="5">
    <source>
        <dbReference type="PROSITE" id="PS50002"/>
    </source>
</evidence>
<keyword evidence="2" id="KW-0040">ANK repeat</keyword>
<keyword evidence="1 3" id="KW-0728">SH3 domain</keyword>
<evidence type="ECO:0000313" key="6">
    <source>
        <dbReference type="EMBL" id="KXS21839.1"/>
    </source>
</evidence>
<dbReference type="SMART" id="SM00248">
    <property type="entry name" value="ANK"/>
    <property type="match status" value="1"/>
</dbReference>
<dbReference type="EMBL" id="KQ965732">
    <property type="protein sequence ID" value="KXS21839.1"/>
    <property type="molecule type" value="Genomic_DNA"/>
</dbReference>
<keyword evidence="4" id="KW-0175">Coiled coil</keyword>
<evidence type="ECO:0000256" key="2">
    <source>
        <dbReference type="PROSITE-ProRule" id="PRU00023"/>
    </source>
</evidence>
<dbReference type="SUPFAM" id="SSF50044">
    <property type="entry name" value="SH3-domain"/>
    <property type="match status" value="1"/>
</dbReference>
<feature type="coiled-coil region" evidence="4">
    <location>
        <begin position="548"/>
        <end position="575"/>
    </location>
</feature>
<dbReference type="InterPro" id="IPR002110">
    <property type="entry name" value="Ankyrin_rpt"/>
</dbReference>